<dbReference type="RefSeq" id="XP_016479834.2">
    <property type="nucleotide sequence ID" value="XM_016624348.2"/>
</dbReference>
<evidence type="ECO:0000256" key="6">
    <source>
        <dbReference type="RuleBase" id="RU363077"/>
    </source>
</evidence>
<organism evidence="7 8">
    <name type="scientific">Nicotiana tabacum</name>
    <name type="common">Common tobacco</name>
    <dbReference type="NCBI Taxonomy" id="4097"/>
    <lineage>
        <taxon>Eukaryota</taxon>
        <taxon>Viridiplantae</taxon>
        <taxon>Streptophyta</taxon>
        <taxon>Embryophyta</taxon>
        <taxon>Tracheophyta</taxon>
        <taxon>Spermatophyta</taxon>
        <taxon>Magnoliopsida</taxon>
        <taxon>eudicotyledons</taxon>
        <taxon>Gunneridae</taxon>
        <taxon>Pentapetalae</taxon>
        <taxon>asterids</taxon>
        <taxon>lamiids</taxon>
        <taxon>Solanales</taxon>
        <taxon>Solanaceae</taxon>
        <taxon>Nicotianoideae</taxon>
        <taxon>Nicotianeae</taxon>
        <taxon>Nicotiana</taxon>
    </lineage>
</organism>
<dbReference type="Pfam" id="PF00892">
    <property type="entry name" value="EamA"/>
    <property type="match status" value="2"/>
</dbReference>
<dbReference type="STRING" id="4097.A0A1S4AT22"/>
<evidence type="ECO:0000256" key="1">
    <source>
        <dbReference type="ARBA" id="ARBA00004141"/>
    </source>
</evidence>
<dbReference type="PANTHER" id="PTHR31218">
    <property type="entry name" value="WAT1-RELATED PROTEIN"/>
    <property type="match status" value="1"/>
</dbReference>
<accession>A0A1S4AT22</accession>
<dbReference type="Proteomes" id="UP000790787">
    <property type="component" value="Chromosome 24"/>
</dbReference>
<dbReference type="OMA" id="FYSNTIA"/>
<dbReference type="RefSeq" id="XP_016479834.1">
    <property type="nucleotide sequence ID" value="XM_016624348.1"/>
</dbReference>
<dbReference type="OrthoDB" id="1728340at2759"/>
<dbReference type="InterPro" id="IPR030184">
    <property type="entry name" value="WAT1-related"/>
</dbReference>
<name>A0A1S4AT22_TOBAC</name>
<comment type="similarity">
    <text evidence="2 6">Belongs to the drug/metabolite transporter (DMT) superfamily. Plant drug/metabolite exporter (P-DME) (TC 2.A.7.4) family.</text>
</comment>
<keyword evidence="3 6" id="KW-0812">Transmembrane</keyword>
<dbReference type="SUPFAM" id="SSF103481">
    <property type="entry name" value="Multidrug resistance efflux transporter EmrE"/>
    <property type="match status" value="2"/>
</dbReference>
<evidence type="ECO:0000313" key="7">
    <source>
        <dbReference type="Proteomes" id="UP000790787"/>
    </source>
</evidence>
<dbReference type="GO" id="GO:0022857">
    <property type="term" value="F:transmembrane transporter activity"/>
    <property type="evidence" value="ECO:0007669"/>
    <property type="project" value="InterPro"/>
</dbReference>
<evidence type="ECO:0000256" key="5">
    <source>
        <dbReference type="ARBA" id="ARBA00023136"/>
    </source>
</evidence>
<dbReference type="KEGG" id="nta:107801080"/>
<evidence type="ECO:0000256" key="3">
    <source>
        <dbReference type="ARBA" id="ARBA00022692"/>
    </source>
</evidence>
<keyword evidence="4 6" id="KW-1133">Transmembrane helix</keyword>
<reference evidence="7" key="1">
    <citation type="journal article" date="2014" name="Nat. Commun.">
        <title>The tobacco genome sequence and its comparison with those of tomato and potato.</title>
        <authorList>
            <person name="Sierro N."/>
            <person name="Battey J.N."/>
            <person name="Ouadi S."/>
            <person name="Bakaher N."/>
            <person name="Bovet L."/>
            <person name="Willig A."/>
            <person name="Goepfert S."/>
            <person name="Peitsch M.C."/>
            <person name="Ivanov N.V."/>
        </authorList>
    </citation>
    <scope>NUCLEOTIDE SEQUENCE [LARGE SCALE GENOMIC DNA]</scope>
</reference>
<dbReference type="AlphaFoldDB" id="A0A1S4AT22"/>
<comment type="subcellular location">
    <subcellularLocation>
        <location evidence="1 6">Membrane</location>
        <topology evidence="1 6">Multi-pass membrane protein</topology>
    </subcellularLocation>
</comment>
<sequence>MAMEMKMKMKMKMKEALPYIGMVSTQFAQVGLMIVGKKAMSTGMTNFTFVFYSNALASLILLPSFFFYRSIRSPLNFSLICGFFLLGVLGCSAQLTGYAGINYTSASFASAMLNLIPGFTFILAVIFRMEKLDCRSTSTLIKSVGTVVSIAGAFTATLYKGPQILLTSSSLKPQNYLHFQETDWVIGGLYLVVDCIAASAYLIVQASVLKSYPVELIVVFFYCFFSSILSAIVSLFMDMDLNAWMLQPGTRLFAVLYSGVFGSAFQVSVMFWCVRRRGPLFVAMFHPLGIVIAAALGIIFLGDIFYLGSLVGSIVIVVGFYAVMWGKTQEKKVDEDHLSRNINSKAPLLQIKDAETEV</sequence>
<evidence type="ECO:0000256" key="2">
    <source>
        <dbReference type="ARBA" id="ARBA00007635"/>
    </source>
</evidence>
<dbReference type="PaxDb" id="4097-A0A1S4AT22"/>
<keyword evidence="7" id="KW-1185">Reference proteome</keyword>
<evidence type="ECO:0000313" key="8">
    <source>
        <dbReference type="RefSeq" id="XP_016479834.2"/>
    </source>
</evidence>
<reference evidence="8" key="2">
    <citation type="submission" date="2025-08" db="UniProtKB">
        <authorList>
            <consortium name="RefSeq"/>
        </authorList>
    </citation>
    <scope>IDENTIFICATION</scope>
    <source>
        <tissue evidence="8">Leaf</tissue>
    </source>
</reference>
<protein>
    <recommendedName>
        <fullName evidence="6">WAT1-related protein</fullName>
    </recommendedName>
</protein>
<dbReference type="GeneID" id="107801080"/>
<evidence type="ECO:0000256" key="4">
    <source>
        <dbReference type="ARBA" id="ARBA00022989"/>
    </source>
</evidence>
<keyword evidence="5 6" id="KW-0472">Membrane</keyword>
<proteinExistence type="inferred from homology"/>
<gene>
    <name evidence="8" type="primary">LOC107801080</name>
</gene>
<dbReference type="InterPro" id="IPR000620">
    <property type="entry name" value="EamA_dom"/>
</dbReference>
<dbReference type="GO" id="GO:0005886">
    <property type="term" value="C:plasma membrane"/>
    <property type="evidence" value="ECO:0000318"/>
    <property type="project" value="GO_Central"/>
</dbReference>
<dbReference type="InterPro" id="IPR037185">
    <property type="entry name" value="EmrE-like"/>
</dbReference>